<reference evidence="3" key="1">
    <citation type="submission" date="2022-07" db="EMBL/GenBank/DDBJ databases">
        <title>Alkalimarinus sp. nov., isolated from gut of a Alitta virens.</title>
        <authorList>
            <person name="Yang A.I."/>
            <person name="Shin N.-R."/>
        </authorList>
    </citation>
    <scope>NUCLEOTIDE SEQUENCE</scope>
    <source>
        <strain evidence="3">FA028</strain>
    </source>
</reference>
<gene>
    <name evidence="3" type="ORF">NNL22_06590</name>
</gene>
<dbReference type="KEGG" id="asem:NNL22_06590"/>
<keyword evidence="4" id="KW-1185">Reference proteome</keyword>
<dbReference type="Proteomes" id="UP001164472">
    <property type="component" value="Chromosome"/>
</dbReference>
<evidence type="ECO:0000313" key="4">
    <source>
        <dbReference type="Proteomes" id="UP001164472"/>
    </source>
</evidence>
<dbReference type="InterPro" id="IPR010679">
    <property type="entry name" value="DUF1254"/>
</dbReference>
<dbReference type="AlphaFoldDB" id="A0A9E8HV11"/>
<dbReference type="SUPFAM" id="SSF160935">
    <property type="entry name" value="VPA0735-like"/>
    <property type="match status" value="1"/>
</dbReference>
<dbReference type="Pfam" id="PF06742">
    <property type="entry name" value="DUF1214"/>
    <property type="match status" value="1"/>
</dbReference>
<dbReference type="PROSITE" id="PS51257">
    <property type="entry name" value="PROKAR_LIPOPROTEIN"/>
    <property type="match status" value="1"/>
</dbReference>
<dbReference type="PANTHER" id="PTHR36509:SF2">
    <property type="entry name" value="BLL3101 PROTEIN"/>
    <property type="match status" value="1"/>
</dbReference>
<dbReference type="InterPro" id="IPR037049">
    <property type="entry name" value="DUF1214_C_sf"/>
</dbReference>
<feature type="domain" description="DUF1214" evidence="1">
    <location>
        <begin position="350"/>
        <end position="462"/>
    </location>
</feature>
<organism evidence="3 4">
    <name type="scientific">Alkalimarinus sediminis</name>
    <dbReference type="NCBI Taxonomy" id="1632866"/>
    <lineage>
        <taxon>Bacteria</taxon>
        <taxon>Pseudomonadati</taxon>
        <taxon>Pseudomonadota</taxon>
        <taxon>Gammaproteobacteria</taxon>
        <taxon>Alteromonadales</taxon>
        <taxon>Alteromonadaceae</taxon>
        <taxon>Alkalimarinus</taxon>
    </lineage>
</organism>
<dbReference type="Pfam" id="PF06863">
    <property type="entry name" value="DUF1254"/>
    <property type="match status" value="1"/>
</dbReference>
<dbReference type="InterPro" id="IPR010621">
    <property type="entry name" value="DUF1214"/>
</dbReference>
<dbReference type="Gene3D" id="2.60.120.600">
    <property type="entry name" value="Domain of unknown function DUF1214, C-terminal domain"/>
    <property type="match status" value="1"/>
</dbReference>
<evidence type="ECO:0000259" key="2">
    <source>
        <dbReference type="Pfam" id="PF06863"/>
    </source>
</evidence>
<evidence type="ECO:0000259" key="1">
    <source>
        <dbReference type="Pfam" id="PF06742"/>
    </source>
</evidence>
<proteinExistence type="predicted"/>
<dbReference type="Gene3D" id="2.60.40.1610">
    <property type="entry name" value="Domain of unknown function DUF1254"/>
    <property type="match status" value="1"/>
</dbReference>
<evidence type="ECO:0000313" key="3">
    <source>
        <dbReference type="EMBL" id="UZW76244.1"/>
    </source>
</evidence>
<feature type="domain" description="DUF1254" evidence="2">
    <location>
        <begin position="73"/>
        <end position="204"/>
    </location>
</feature>
<protein>
    <submittedName>
        <fullName evidence="3">DUF1254 domain-containing protein</fullName>
    </submittedName>
</protein>
<dbReference type="PANTHER" id="PTHR36509">
    <property type="entry name" value="BLL3101 PROTEIN"/>
    <property type="match status" value="1"/>
</dbReference>
<dbReference type="RefSeq" id="WP_251812120.1">
    <property type="nucleotide sequence ID" value="NZ_CP101527.1"/>
</dbReference>
<accession>A0A9E8HV11</accession>
<dbReference type="InterPro" id="IPR037050">
    <property type="entry name" value="DUF1254_sf"/>
</dbReference>
<sequence>MKNLSVMVLAGLIAVSGCSNEPPYTPKNATLTPQEAKQIAKDAYVYGFPLVLNYKTMYEYAVNKESSEYKGDFNQIGCVARLFTPEDKAIITPNSDTPYCMAWVDLRAEPVVFTIPEIEKERYYSVQLIDLYTHNAGYISSVQKDGPGNYLLTGPNWEGEVPEGITKIIPFETSFIFSIHRTQLFNAGDINKLKKIQDGYTIKPLSTFLGTDAPEIAQAIDAPVWENGTEFTAQSFKYLDFMLTLVKTPEAEQDQMKRFARIGLGDDDKFNIEEFGPDIQKALEEGVQEGLTAIKEFAVKASADPLASTKVFGTRAFLNRSAKENYNLNQFFILRATAAQSGIYGNSGAEATYPSYLADSEGNPFNASINDYTLTFNKGELPPVNAFWSLTMYDGKTQLLIDNPLNRYLLNSPMMEDFVMNKDGSLTIYVQKDSPGKELEANWLPAPDGPFYTIMRLYGPKKEALEGDWIAPPLVKK</sequence>
<name>A0A9E8HV11_9ALTE</name>
<dbReference type="EMBL" id="CP101527">
    <property type="protein sequence ID" value="UZW76244.1"/>
    <property type="molecule type" value="Genomic_DNA"/>
</dbReference>